<dbReference type="Proteomes" id="UP000381378">
    <property type="component" value="Unassembled WGS sequence"/>
</dbReference>
<dbReference type="EMBL" id="CABVJF010000002">
    <property type="protein sequence ID" value="VVP78383.1"/>
    <property type="molecule type" value="Genomic_DNA"/>
</dbReference>
<accession>A0A5E7S5N5</accession>
<proteinExistence type="predicted"/>
<protein>
    <submittedName>
        <fullName evidence="1">Uncharacterized protein</fullName>
    </submittedName>
</protein>
<sequence length="90" mass="10350">MAIQATVTTVYGEERLLYIRLNNMETSNHGVTSQAKFRGFLSMEAYDNKNHFMWEQDIEFIADVSQPLWPQAYEALKAEADLTDAVDLMD</sequence>
<gene>
    <name evidence="1" type="ORF">PS928_00475</name>
</gene>
<evidence type="ECO:0000313" key="1">
    <source>
        <dbReference type="EMBL" id="VVP78383.1"/>
    </source>
</evidence>
<dbReference type="RefSeq" id="WP_150785549.1">
    <property type="nucleotide sequence ID" value="NZ_CABVJF010000002.1"/>
</dbReference>
<organism evidence="1 2">
    <name type="scientific">Pseudomonas fluorescens</name>
    <dbReference type="NCBI Taxonomy" id="294"/>
    <lineage>
        <taxon>Bacteria</taxon>
        <taxon>Pseudomonadati</taxon>
        <taxon>Pseudomonadota</taxon>
        <taxon>Gammaproteobacteria</taxon>
        <taxon>Pseudomonadales</taxon>
        <taxon>Pseudomonadaceae</taxon>
        <taxon>Pseudomonas</taxon>
    </lineage>
</organism>
<evidence type="ECO:0000313" key="2">
    <source>
        <dbReference type="Proteomes" id="UP000381378"/>
    </source>
</evidence>
<dbReference type="AlphaFoldDB" id="A0A5E7S5N5"/>
<name>A0A5E7S5N5_PSEFL</name>
<reference evidence="1 2" key="1">
    <citation type="submission" date="2019-09" db="EMBL/GenBank/DDBJ databases">
        <authorList>
            <person name="Chandra G."/>
            <person name="Truman W A."/>
        </authorList>
    </citation>
    <scope>NUCLEOTIDE SEQUENCE [LARGE SCALE GENOMIC DNA]</scope>
    <source>
        <strain evidence="1">PS928</strain>
    </source>
</reference>